<keyword evidence="1" id="KW-0255">Endonuclease</keyword>
<keyword evidence="2" id="KW-1185">Reference proteome</keyword>
<name>A0A0B4G904_METGA</name>
<dbReference type="GO" id="GO:0004519">
    <property type="term" value="F:endonuclease activity"/>
    <property type="evidence" value="ECO:0007669"/>
    <property type="project" value="UniProtKB-KW"/>
</dbReference>
<protein>
    <submittedName>
        <fullName evidence="1">Endonuclease/exonuclease/phosphatase</fullName>
    </submittedName>
</protein>
<organism evidence="1 2">
    <name type="scientific">Metarhizium guizhouense (strain ARSEF 977)</name>
    <dbReference type="NCBI Taxonomy" id="1276136"/>
    <lineage>
        <taxon>Eukaryota</taxon>
        <taxon>Fungi</taxon>
        <taxon>Dikarya</taxon>
        <taxon>Ascomycota</taxon>
        <taxon>Pezizomycotina</taxon>
        <taxon>Sordariomycetes</taxon>
        <taxon>Hypocreomycetidae</taxon>
        <taxon>Hypocreales</taxon>
        <taxon>Clavicipitaceae</taxon>
        <taxon>Metarhizium</taxon>
    </lineage>
</organism>
<dbReference type="AlphaFoldDB" id="A0A0B4G904"/>
<gene>
    <name evidence="1" type="ORF">MGU_09553</name>
</gene>
<dbReference type="Gene3D" id="3.60.10.10">
    <property type="entry name" value="Endonuclease/exonuclease/phosphatase"/>
    <property type="match status" value="1"/>
</dbReference>
<proteinExistence type="predicted"/>
<comment type="caution">
    <text evidence="1">The sequence shown here is derived from an EMBL/GenBank/DDBJ whole genome shotgun (WGS) entry which is preliminary data.</text>
</comment>
<keyword evidence="1" id="KW-0378">Hydrolase</keyword>
<evidence type="ECO:0000313" key="2">
    <source>
        <dbReference type="Proteomes" id="UP000031192"/>
    </source>
</evidence>
<sequence length="227" mass="25779">MSRRPRIHNSDRKTLKVFQANVGKIPPAHDCALALADSEKYDIVLLQEPWTEAKNSRCLTKTAYDTVDSRDTNDTRPRVMTYIRKDSRILADQKRPTVTRDILWPTEQAFMLKSMSYLASKIARGAAYRVNTKQISTSFCGYEDRELAGTQEGTRKILMMRKDTELISSLILSVLQWMVAETLQTPLPEPTAPEVNTPEFMLRLILPDSATRFDPALGFVCGKFLSC</sequence>
<accession>A0A0B4G904</accession>
<dbReference type="GO" id="GO:0004527">
    <property type="term" value="F:exonuclease activity"/>
    <property type="evidence" value="ECO:0007669"/>
    <property type="project" value="UniProtKB-KW"/>
</dbReference>
<dbReference type="Proteomes" id="UP000031192">
    <property type="component" value="Unassembled WGS sequence"/>
</dbReference>
<evidence type="ECO:0000313" key="1">
    <source>
        <dbReference type="EMBL" id="KID83190.1"/>
    </source>
</evidence>
<dbReference type="HOGENOM" id="CLU_1219942_0_0_1"/>
<dbReference type="EMBL" id="AZNH01000065">
    <property type="protein sequence ID" value="KID83190.1"/>
    <property type="molecule type" value="Genomic_DNA"/>
</dbReference>
<dbReference type="SUPFAM" id="SSF56219">
    <property type="entry name" value="DNase I-like"/>
    <property type="match status" value="1"/>
</dbReference>
<keyword evidence="1" id="KW-0540">Nuclease</keyword>
<dbReference type="InterPro" id="IPR036691">
    <property type="entry name" value="Endo/exonu/phosph_ase_sf"/>
</dbReference>
<reference evidence="1 2" key="1">
    <citation type="journal article" date="2014" name="Proc. Natl. Acad. Sci. U.S.A.">
        <title>Trajectory and genomic determinants of fungal-pathogen speciation and host adaptation.</title>
        <authorList>
            <person name="Hu X."/>
            <person name="Xiao G."/>
            <person name="Zheng P."/>
            <person name="Shang Y."/>
            <person name="Su Y."/>
            <person name="Zhang X."/>
            <person name="Liu X."/>
            <person name="Zhan S."/>
            <person name="St Leger R.J."/>
            <person name="Wang C."/>
        </authorList>
    </citation>
    <scope>NUCLEOTIDE SEQUENCE [LARGE SCALE GENOMIC DNA]</scope>
    <source>
        <strain evidence="1 2">ARSEF 977</strain>
    </source>
</reference>